<accession>A0A934TWA5</accession>
<sequence length="69" mass="7362">MSESRSKPSRRGFMLGAAVATAATAAVVTLPKTSTPETAEADRPVPPPENGGGYRVSEHVKRYYKTTLL</sequence>
<protein>
    <submittedName>
        <fullName evidence="3">Twin-arginine translocation signal domain-containing protein</fullName>
    </submittedName>
</protein>
<feature type="chain" id="PRO_5038102341" evidence="2">
    <location>
        <begin position="26"/>
        <end position="69"/>
    </location>
</feature>
<organism evidence="3 4">
    <name type="scientific">Ramlibacter ginsenosidimutans</name>
    <dbReference type="NCBI Taxonomy" id="502333"/>
    <lineage>
        <taxon>Bacteria</taxon>
        <taxon>Pseudomonadati</taxon>
        <taxon>Pseudomonadota</taxon>
        <taxon>Betaproteobacteria</taxon>
        <taxon>Burkholderiales</taxon>
        <taxon>Comamonadaceae</taxon>
        <taxon>Ramlibacter</taxon>
    </lineage>
</organism>
<feature type="signal peptide" evidence="2">
    <location>
        <begin position="1"/>
        <end position="25"/>
    </location>
</feature>
<dbReference type="InterPro" id="IPR006311">
    <property type="entry name" value="TAT_signal"/>
</dbReference>
<dbReference type="EMBL" id="JAEPWM010000011">
    <property type="protein sequence ID" value="MBK6008633.1"/>
    <property type="molecule type" value="Genomic_DNA"/>
</dbReference>
<keyword evidence="4" id="KW-1185">Reference proteome</keyword>
<comment type="caution">
    <text evidence="3">The sequence shown here is derived from an EMBL/GenBank/DDBJ whole genome shotgun (WGS) entry which is preliminary data.</text>
</comment>
<dbReference type="RefSeq" id="WP_201176289.1">
    <property type="nucleotide sequence ID" value="NZ_JAEPWM010000011.1"/>
</dbReference>
<name>A0A934TWA5_9BURK</name>
<dbReference type="PROSITE" id="PS51318">
    <property type="entry name" value="TAT"/>
    <property type="match status" value="1"/>
</dbReference>
<dbReference type="InterPro" id="IPR014177">
    <property type="entry name" value="Formate_DH_TAT-contain"/>
</dbReference>
<evidence type="ECO:0000256" key="2">
    <source>
        <dbReference type="SAM" id="SignalP"/>
    </source>
</evidence>
<keyword evidence="2" id="KW-0732">Signal</keyword>
<proteinExistence type="predicted"/>
<feature type="region of interest" description="Disordered" evidence="1">
    <location>
        <begin position="29"/>
        <end position="55"/>
    </location>
</feature>
<evidence type="ECO:0000313" key="3">
    <source>
        <dbReference type="EMBL" id="MBK6008633.1"/>
    </source>
</evidence>
<dbReference type="NCBIfam" id="TIGR01409">
    <property type="entry name" value="TAT_signal_seq"/>
    <property type="match status" value="1"/>
</dbReference>
<reference evidence="3" key="1">
    <citation type="journal article" date="2012" name="J. Microbiol. Biotechnol.">
        <title>Ramlibacter ginsenosidimutans sp. nov., with ginsenoside-converting activity.</title>
        <authorList>
            <person name="Wang L."/>
            <person name="An D.S."/>
            <person name="Kim S.G."/>
            <person name="Jin F.X."/>
            <person name="Kim S.C."/>
            <person name="Lee S.T."/>
            <person name="Im W.T."/>
        </authorList>
    </citation>
    <scope>NUCLEOTIDE SEQUENCE</scope>
    <source>
        <strain evidence="3">KACC 17527</strain>
    </source>
</reference>
<dbReference type="PIRSF" id="PIRSF036704">
    <property type="entry name" value="UCP036704"/>
    <property type="match status" value="1"/>
</dbReference>
<dbReference type="InterPro" id="IPR019546">
    <property type="entry name" value="TAT_signal_bac_arc"/>
</dbReference>
<dbReference type="AlphaFoldDB" id="A0A934TWA5"/>
<dbReference type="Proteomes" id="UP000630528">
    <property type="component" value="Unassembled WGS sequence"/>
</dbReference>
<dbReference type="Pfam" id="PF10518">
    <property type="entry name" value="TAT_signal"/>
    <property type="match status" value="1"/>
</dbReference>
<evidence type="ECO:0000256" key="1">
    <source>
        <dbReference type="SAM" id="MobiDB-lite"/>
    </source>
</evidence>
<evidence type="ECO:0000313" key="4">
    <source>
        <dbReference type="Proteomes" id="UP000630528"/>
    </source>
</evidence>
<gene>
    <name evidence="3" type="ORF">JJB11_21230</name>
</gene>
<reference evidence="3" key="2">
    <citation type="submission" date="2021-01" db="EMBL/GenBank/DDBJ databases">
        <authorList>
            <person name="Kang M."/>
        </authorList>
    </citation>
    <scope>NUCLEOTIDE SEQUENCE</scope>
    <source>
        <strain evidence="3">KACC 17527</strain>
    </source>
</reference>